<dbReference type="EMBL" id="CP036291">
    <property type="protein sequence ID" value="QDU89280.1"/>
    <property type="molecule type" value="Genomic_DNA"/>
</dbReference>
<name>A0A518DCU4_9BACT</name>
<evidence type="ECO:0000313" key="5">
    <source>
        <dbReference type="Proteomes" id="UP000317429"/>
    </source>
</evidence>
<dbReference type="AlphaFoldDB" id="A0A518DCU4"/>
<feature type="region of interest" description="Disordered" evidence="2">
    <location>
        <begin position="1"/>
        <end position="21"/>
    </location>
</feature>
<gene>
    <name evidence="4" type="ORF">Pla175_26690</name>
</gene>
<protein>
    <recommendedName>
        <fullName evidence="3">Band 7 domain-containing protein</fullName>
    </recommendedName>
</protein>
<dbReference type="SUPFAM" id="SSF117892">
    <property type="entry name" value="Band 7/SPFH domain"/>
    <property type="match status" value="1"/>
</dbReference>
<organism evidence="4 5">
    <name type="scientific">Pirellulimonas nuda</name>
    <dbReference type="NCBI Taxonomy" id="2528009"/>
    <lineage>
        <taxon>Bacteria</taxon>
        <taxon>Pseudomonadati</taxon>
        <taxon>Planctomycetota</taxon>
        <taxon>Planctomycetia</taxon>
        <taxon>Pirellulales</taxon>
        <taxon>Lacipirellulaceae</taxon>
        <taxon>Pirellulimonas</taxon>
    </lineage>
</organism>
<dbReference type="Gene3D" id="3.30.479.30">
    <property type="entry name" value="Band 7 domain"/>
    <property type="match status" value="1"/>
</dbReference>
<dbReference type="InterPro" id="IPR036013">
    <property type="entry name" value="Band_7/SPFH_dom_sf"/>
</dbReference>
<evidence type="ECO:0000313" key="4">
    <source>
        <dbReference type="EMBL" id="QDU89280.1"/>
    </source>
</evidence>
<sequence>MTTEKPFSAMNQGRKSKSANPTYRVVDARKSVTVADGVAHSIYREAQLALRAVVATRELDAFLADKDAVTEEFAETMRRRAVDLGLEAVSVTARGGLSAGPVQAFASAPATGSRSGPESR</sequence>
<dbReference type="GO" id="GO:0016020">
    <property type="term" value="C:membrane"/>
    <property type="evidence" value="ECO:0007669"/>
    <property type="project" value="UniProtKB-SubCell"/>
</dbReference>
<dbReference type="Pfam" id="PF01145">
    <property type="entry name" value="Band_7"/>
    <property type="match status" value="1"/>
</dbReference>
<dbReference type="InterPro" id="IPR001107">
    <property type="entry name" value="Band_7"/>
</dbReference>
<reference evidence="4 5" key="1">
    <citation type="submission" date="2019-02" db="EMBL/GenBank/DDBJ databases">
        <title>Deep-cultivation of Planctomycetes and their phenomic and genomic characterization uncovers novel biology.</title>
        <authorList>
            <person name="Wiegand S."/>
            <person name="Jogler M."/>
            <person name="Boedeker C."/>
            <person name="Pinto D."/>
            <person name="Vollmers J."/>
            <person name="Rivas-Marin E."/>
            <person name="Kohn T."/>
            <person name="Peeters S.H."/>
            <person name="Heuer A."/>
            <person name="Rast P."/>
            <person name="Oberbeckmann S."/>
            <person name="Bunk B."/>
            <person name="Jeske O."/>
            <person name="Meyerdierks A."/>
            <person name="Storesund J.E."/>
            <person name="Kallscheuer N."/>
            <person name="Luecker S."/>
            <person name="Lage O.M."/>
            <person name="Pohl T."/>
            <person name="Merkel B.J."/>
            <person name="Hornburger P."/>
            <person name="Mueller R.-W."/>
            <person name="Bruemmer F."/>
            <person name="Labrenz M."/>
            <person name="Spormann A.M."/>
            <person name="Op den Camp H."/>
            <person name="Overmann J."/>
            <person name="Amann R."/>
            <person name="Jetten M.S.M."/>
            <person name="Mascher T."/>
            <person name="Medema M.H."/>
            <person name="Devos D.P."/>
            <person name="Kaster A.-K."/>
            <person name="Ovreas L."/>
            <person name="Rohde M."/>
            <person name="Galperin M.Y."/>
            <person name="Jogler C."/>
        </authorList>
    </citation>
    <scope>NUCLEOTIDE SEQUENCE [LARGE SCALE GENOMIC DNA]</scope>
    <source>
        <strain evidence="4 5">Pla175</strain>
    </source>
</reference>
<feature type="domain" description="Band 7" evidence="3">
    <location>
        <begin position="21"/>
        <end position="92"/>
    </location>
</feature>
<evidence type="ECO:0000256" key="1">
    <source>
        <dbReference type="ARBA" id="ARBA00004167"/>
    </source>
</evidence>
<evidence type="ECO:0000259" key="3">
    <source>
        <dbReference type="Pfam" id="PF01145"/>
    </source>
</evidence>
<dbReference type="KEGG" id="pnd:Pla175_26690"/>
<keyword evidence="5" id="KW-1185">Reference proteome</keyword>
<accession>A0A518DCU4</accession>
<evidence type="ECO:0000256" key="2">
    <source>
        <dbReference type="SAM" id="MobiDB-lite"/>
    </source>
</evidence>
<proteinExistence type="predicted"/>
<comment type="subcellular location">
    <subcellularLocation>
        <location evidence="1">Membrane</location>
        <topology evidence="1">Single-pass membrane protein</topology>
    </subcellularLocation>
</comment>
<dbReference type="Proteomes" id="UP000317429">
    <property type="component" value="Chromosome"/>
</dbReference>